<keyword evidence="2" id="KW-0238">DNA-binding</keyword>
<evidence type="ECO:0000259" key="4">
    <source>
        <dbReference type="Pfam" id="PF00440"/>
    </source>
</evidence>
<dbReference type="Proteomes" id="UP000298246">
    <property type="component" value="Unassembled WGS sequence"/>
</dbReference>
<organism evidence="6 7">
    <name type="scientific">Paenibacillus athensensis</name>
    <dbReference type="NCBI Taxonomy" id="1967502"/>
    <lineage>
        <taxon>Bacteria</taxon>
        <taxon>Bacillati</taxon>
        <taxon>Bacillota</taxon>
        <taxon>Bacilli</taxon>
        <taxon>Bacillales</taxon>
        <taxon>Paenibacillaceae</taxon>
        <taxon>Paenibacillus</taxon>
    </lineage>
</organism>
<comment type="caution">
    <text evidence="6">The sequence shown here is derived from an EMBL/GenBank/DDBJ whole genome shotgun (WGS) entry which is preliminary data.</text>
</comment>
<name>A0A4Y8Q925_9BACL</name>
<dbReference type="RefSeq" id="WP_134749900.1">
    <property type="nucleotide sequence ID" value="NZ_MYFO02000007.1"/>
</dbReference>
<dbReference type="EMBL" id="MYFO01000003">
    <property type="protein sequence ID" value="TFE90963.1"/>
    <property type="molecule type" value="Genomic_DNA"/>
</dbReference>
<sequence>MANRQGLDNGTVLQAAIELADRLGFEQVTLAALAAKLNVKTPSLYNHIKGLPGLRKQMALLGLARLKEQIIRAALGKSGEEALLAAGMAYVAFVRQQPGLYGAAMILTDLHVDHELQEASAELVALMLQLLSDFKFAEEEALHVVRGFRSIVHGFASLELQGGFRMPLERDESLRHVLDTYLRGLRSRT</sequence>
<dbReference type="InterPro" id="IPR009057">
    <property type="entry name" value="Homeodomain-like_sf"/>
</dbReference>
<keyword evidence="3" id="KW-0804">Transcription</keyword>
<dbReference type="OrthoDB" id="71867at2"/>
<dbReference type="SUPFAM" id="SSF46689">
    <property type="entry name" value="Homeodomain-like"/>
    <property type="match status" value="1"/>
</dbReference>
<feature type="domain" description="HTH-type transcriptional regulator MT1864/Rv1816-like C-terminal" evidence="5">
    <location>
        <begin position="83"/>
        <end position="180"/>
    </location>
</feature>
<dbReference type="SUPFAM" id="SSF48498">
    <property type="entry name" value="Tetracyclin repressor-like, C-terminal domain"/>
    <property type="match status" value="1"/>
</dbReference>
<dbReference type="GO" id="GO:0003677">
    <property type="term" value="F:DNA binding"/>
    <property type="evidence" value="ECO:0007669"/>
    <property type="project" value="UniProtKB-KW"/>
</dbReference>
<evidence type="ECO:0000256" key="1">
    <source>
        <dbReference type="ARBA" id="ARBA00023015"/>
    </source>
</evidence>
<proteinExistence type="predicted"/>
<dbReference type="Pfam" id="PF00440">
    <property type="entry name" value="TetR_N"/>
    <property type="match status" value="1"/>
</dbReference>
<gene>
    <name evidence="6" type="ORF">B5M42_03830</name>
</gene>
<keyword evidence="7" id="KW-1185">Reference proteome</keyword>
<reference evidence="6 7" key="1">
    <citation type="submission" date="2017-03" db="EMBL/GenBank/DDBJ databases">
        <title>Isolation of Levoglucosan Utilizing Bacteria.</title>
        <authorList>
            <person name="Arya A.S."/>
        </authorList>
    </citation>
    <scope>NUCLEOTIDE SEQUENCE [LARGE SCALE GENOMIC DNA]</scope>
    <source>
        <strain evidence="6 7">MEC069</strain>
    </source>
</reference>
<dbReference type="InterPro" id="IPR001647">
    <property type="entry name" value="HTH_TetR"/>
</dbReference>
<dbReference type="Gene3D" id="1.10.357.10">
    <property type="entry name" value="Tetracycline Repressor, domain 2"/>
    <property type="match status" value="1"/>
</dbReference>
<evidence type="ECO:0000256" key="2">
    <source>
        <dbReference type="ARBA" id="ARBA00023125"/>
    </source>
</evidence>
<accession>A0A4Y8Q925</accession>
<evidence type="ECO:0000256" key="3">
    <source>
        <dbReference type="ARBA" id="ARBA00023163"/>
    </source>
</evidence>
<evidence type="ECO:0000313" key="7">
    <source>
        <dbReference type="Proteomes" id="UP000298246"/>
    </source>
</evidence>
<dbReference type="InterPro" id="IPR036271">
    <property type="entry name" value="Tet_transcr_reg_TetR-rel_C_sf"/>
</dbReference>
<evidence type="ECO:0000313" key="6">
    <source>
        <dbReference type="EMBL" id="TFE90963.1"/>
    </source>
</evidence>
<evidence type="ECO:0000259" key="5">
    <source>
        <dbReference type="Pfam" id="PF13305"/>
    </source>
</evidence>
<dbReference type="AlphaFoldDB" id="A0A4Y8Q925"/>
<dbReference type="Gene3D" id="1.10.10.60">
    <property type="entry name" value="Homeodomain-like"/>
    <property type="match status" value="1"/>
</dbReference>
<protein>
    <submittedName>
        <fullName evidence="6">TetR family transcriptional regulator</fullName>
    </submittedName>
</protein>
<dbReference type="InterPro" id="IPR025996">
    <property type="entry name" value="MT1864/Rv1816-like_C"/>
</dbReference>
<feature type="domain" description="HTH tetR-type" evidence="4">
    <location>
        <begin position="13"/>
        <end position="47"/>
    </location>
</feature>
<keyword evidence="1" id="KW-0805">Transcription regulation</keyword>
<dbReference type="Pfam" id="PF13305">
    <property type="entry name" value="TetR_C_33"/>
    <property type="match status" value="1"/>
</dbReference>